<protein>
    <submittedName>
        <fullName evidence="2">Uncharacterized protein</fullName>
    </submittedName>
</protein>
<proteinExistence type="predicted"/>
<evidence type="ECO:0000313" key="2">
    <source>
        <dbReference type="EMBL" id="SIT51372.1"/>
    </source>
</evidence>
<evidence type="ECO:0000256" key="1">
    <source>
        <dbReference type="SAM" id="MobiDB-lite"/>
    </source>
</evidence>
<dbReference type="RefSeq" id="WP_087739858.1">
    <property type="nucleotide sequence ID" value="NZ_CYGY02000118.1"/>
</dbReference>
<comment type="caution">
    <text evidence="2">The sequence shown here is derived from an EMBL/GenBank/DDBJ whole genome shotgun (WGS) entry which is preliminary data.</text>
</comment>
<feature type="region of interest" description="Disordered" evidence="1">
    <location>
        <begin position="64"/>
        <end position="88"/>
    </location>
</feature>
<dbReference type="Proteomes" id="UP000195569">
    <property type="component" value="Unassembled WGS sequence"/>
</dbReference>
<dbReference type="EMBL" id="CYGY02000118">
    <property type="protein sequence ID" value="SIT51372.1"/>
    <property type="molecule type" value="Genomic_DNA"/>
</dbReference>
<accession>A0A1N7SV70</accession>
<reference evidence="2" key="1">
    <citation type="submission" date="2016-12" db="EMBL/GenBank/DDBJ databases">
        <authorList>
            <person name="Moulin L."/>
        </authorList>
    </citation>
    <scope>NUCLEOTIDE SEQUENCE [LARGE SCALE GENOMIC DNA]</scope>
    <source>
        <strain evidence="2">STM 7183</strain>
    </source>
</reference>
<keyword evidence="3" id="KW-1185">Reference proteome</keyword>
<evidence type="ECO:0000313" key="3">
    <source>
        <dbReference type="Proteomes" id="UP000195569"/>
    </source>
</evidence>
<dbReference type="OrthoDB" id="9831517at2"/>
<organism evidence="2 3">
    <name type="scientific">Paraburkholderia piptadeniae</name>
    <dbReference type="NCBI Taxonomy" id="1701573"/>
    <lineage>
        <taxon>Bacteria</taxon>
        <taxon>Pseudomonadati</taxon>
        <taxon>Pseudomonadota</taxon>
        <taxon>Betaproteobacteria</taxon>
        <taxon>Burkholderiales</taxon>
        <taxon>Burkholderiaceae</taxon>
        <taxon>Paraburkholderia</taxon>
    </lineage>
</organism>
<name>A0A1N7SV70_9BURK</name>
<dbReference type="AlphaFoldDB" id="A0A1N7SV70"/>
<gene>
    <name evidence="2" type="ORF">BN2476_1180012</name>
</gene>
<sequence>MRHFIVLRPIATGALRVGKTPAARALVTLSRFAQARAPGCLRTAARAIDLASITAAADEHLRAAAGAQEETARGQHPTGIAFGHRRSP</sequence>